<dbReference type="InterPro" id="IPR009061">
    <property type="entry name" value="DNA-bd_dom_put_sf"/>
</dbReference>
<keyword evidence="3" id="KW-1185">Reference proteome</keyword>
<dbReference type="SUPFAM" id="SSF46955">
    <property type="entry name" value="Putative DNA-binding domain"/>
    <property type="match status" value="1"/>
</dbReference>
<gene>
    <name evidence="2" type="ORF">PY650_24485</name>
</gene>
<dbReference type="RefSeq" id="WP_285882190.1">
    <property type="nucleotide sequence ID" value="NZ_JARFYN010000038.1"/>
</dbReference>
<accession>A0ABT7KJJ8</accession>
<evidence type="ECO:0000313" key="3">
    <source>
        <dbReference type="Proteomes" id="UP001172630"/>
    </source>
</evidence>
<organism evidence="2 3">
    <name type="scientific">Rhizobium calliandrae</name>
    <dbReference type="NCBI Taxonomy" id="1312182"/>
    <lineage>
        <taxon>Bacteria</taxon>
        <taxon>Pseudomonadati</taxon>
        <taxon>Pseudomonadota</taxon>
        <taxon>Alphaproteobacteria</taxon>
        <taxon>Hyphomicrobiales</taxon>
        <taxon>Rhizobiaceae</taxon>
        <taxon>Rhizobium/Agrobacterium group</taxon>
        <taxon>Rhizobium</taxon>
    </lineage>
</organism>
<evidence type="ECO:0000259" key="1">
    <source>
        <dbReference type="Pfam" id="PF12728"/>
    </source>
</evidence>
<name>A0ABT7KJJ8_9HYPH</name>
<evidence type="ECO:0000313" key="2">
    <source>
        <dbReference type="EMBL" id="MDL2408742.1"/>
    </source>
</evidence>
<comment type="caution">
    <text evidence="2">The sequence shown here is derived from an EMBL/GenBank/DDBJ whole genome shotgun (WGS) entry which is preliminary data.</text>
</comment>
<dbReference type="InterPro" id="IPR041657">
    <property type="entry name" value="HTH_17"/>
</dbReference>
<feature type="domain" description="Helix-turn-helix" evidence="1">
    <location>
        <begin position="11"/>
        <end position="62"/>
    </location>
</feature>
<sequence length="70" mass="7806">MADAANSERRMLRTKQAATYANLSEGMLRKLRLIGGGPEYIKLGRVVVYDPNDLEKWIAANRRRATSVAA</sequence>
<proteinExistence type="predicted"/>
<reference evidence="2" key="1">
    <citation type="submission" date="2023-06" db="EMBL/GenBank/DDBJ databases">
        <title>Phylogenetic Diversity of Rhizobium strains.</title>
        <authorList>
            <person name="Moura F.T."/>
            <person name="Helene L.C.F."/>
            <person name="Hungria M."/>
        </authorList>
    </citation>
    <scope>NUCLEOTIDE SEQUENCE</scope>
    <source>
        <strain evidence="2">CCGE524</strain>
    </source>
</reference>
<dbReference type="EMBL" id="JARFYN010000038">
    <property type="protein sequence ID" value="MDL2408742.1"/>
    <property type="molecule type" value="Genomic_DNA"/>
</dbReference>
<dbReference type="Pfam" id="PF12728">
    <property type="entry name" value="HTH_17"/>
    <property type="match status" value="1"/>
</dbReference>
<dbReference type="Proteomes" id="UP001172630">
    <property type="component" value="Unassembled WGS sequence"/>
</dbReference>
<protein>
    <submittedName>
        <fullName evidence="2">Helix-turn-helix domain-containing protein</fullName>
    </submittedName>
</protein>